<dbReference type="SUPFAM" id="SSF53623">
    <property type="entry name" value="MurD-like peptide ligases, catalytic domain"/>
    <property type="match status" value="1"/>
</dbReference>
<dbReference type="GO" id="GO:0005737">
    <property type="term" value="C:cytoplasm"/>
    <property type="evidence" value="ECO:0007669"/>
    <property type="project" value="UniProtKB-SubCell"/>
</dbReference>
<dbReference type="GeneID" id="78454439"/>
<keyword evidence="4 7" id="KW-0436">Ligase</keyword>
<keyword evidence="7" id="KW-0573">Peptidoglycan synthesis</keyword>
<keyword evidence="7" id="KW-0131">Cell cycle</keyword>
<dbReference type="EMBL" id="LS483487">
    <property type="protein sequence ID" value="SQJ15974.1"/>
    <property type="molecule type" value="Genomic_DNA"/>
</dbReference>
<evidence type="ECO:0000313" key="9">
    <source>
        <dbReference type="EMBL" id="SQJ15974.1"/>
    </source>
</evidence>
<dbReference type="EC" id="6.3.2.9" evidence="7"/>
<evidence type="ECO:0000256" key="2">
    <source>
        <dbReference type="ARBA" id="ARBA00004752"/>
    </source>
</evidence>
<comment type="pathway">
    <text evidence="2 7">Cell wall biogenesis; peptidoglycan biosynthesis.</text>
</comment>
<dbReference type="Pfam" id="PF08245">
    <property type="entry name" value="Mur_ligase_M"/>
    <property type="match status" value="1"/>
</dbReference>
<dbReference type="GO" id="GO:0008360">
    <property type="term" value="P:regulation of cell shape"/>
    <property type="evidence" value="ECO:0007669"/>
    <property type="project" value="UniProtKB-KW"/>
</dbReference>
<evidence type="ECO:0000256" key="7">
    <source>
        <dbReference type="HAMAP-Rule" id="MF_00639"/>
    </source>
</evidence>
<protein>
    <recommendedName>
        <fullName evidence="7">UDP-N-acetylmuramoylalanine--D-glutamate ligase</fullName>
        <ecNumber evidence="7">6.3.2.9</ecNumber>
    </recommendedName>
    <alternativeName>
        <fullName evidence="7">D-glutamic acid-adding enzyme</fullName>
    </alternativeName>
    <alternativeName>
        <fullName evidence="7">UDP-N-acetylmuramoyl-L-alanyl-D-glutamate synthetase</fullName>
    </alternativeName>
</protein>
<evidence type="ECO:0000256" key="6">
    <source>
        <dbReference type="ARBA" id="ARBA00022840"/>
    </source>
</evidence>
<organism evidence="9 10">
    <name type="scientific">Fusobacterium ulcerans</name>
    <dbReference type="NCBI Taxonomy" id="861"/>
    <lineage>
        <taxon>Bacteria</taxon>
        <taxon>Fusobacteriati</taxon>
        <taxon>Fusobacteriota</taxon>
        <taxon>Fusobacteriia</taxon>
        <taxon>Fusobacteriales</taxon>
        <taxon>Fusobacteriaceae</taxon>
        <taxon>Fusobacterium</taxon>
    </lineage>
</organism>
<dbReference type="HAMAP" id="MF_00639">
    <property type="entry name" value="MurD"/>
    <property type="match status" value="1"/>
</dbReference>
<keyword evidence="7" id="KW-0133">Cell shape</keyword>
<keyword evidence="7" id="KW-0132">Cell division</keyword>
<comment type="catalytic activity">
    <reaction evidence="7">
        <text>UDP-N-acetyl-alpha-D-muramoyl-L-alanine + D-glutamate + ATP = UDP-N-acetyl-alpha-D-muramoyl-L-alanyl-D-glutamate + ADP + phosphate + H(+)</text>
        <dbReference type="Rhea" id="RHEA:16429"/>
        <dbReference type="ChEBI" id="CHEBI:15378"/>
        <dbReference type="ChEBI" id="CHEBI:29986"/>
        <dbReference type="ChEBI" id="CHEBI:30616"/>
        <dbReference type="ChEBI" id="CHEBI:43474"/>
        <dbReference type="ChEBI" id="CHEBI:83898"/>
        <dbReference type="ChEBI" id="CHEBI:83900"/>
        <dbReference type="ChEBI" id="CHEBI:456216"/>
        <dbReference type="EC" id="6.3.2.9"/>
    </reaction>
</comment>
<dbReference type="GO" id="GO:0051301">
    <property type="term" value="P:cell division"/>
    <property type="evidence" value="ECO:0007669"/>
    <property type="project" value="UniProtKB-KW"/>
</dbReference>
<comment type="subcellular location">
    <subcellularLocation>
        <location evidence="1 7">Cytoplasm</location>
    </subcellularLocation>
</comment>
<accession>A0AAX2JF21</accession>
<dbReference type="Gene3D" id="3.40.1190.10">
    <property type="entry name" value="Mur-like, catalytic domain"/>
    <property type="match status" value="1"/>
</dbReference>
<dbReference type="GO" id="GO:0005524">
    <property type="term" value="F:ATP binding"/>
    <property type="evidence" value="ECO:0007669"/>
    <property type="project" value="UniProtKB-UniRule"/>
</dbReference>
<dbReference type="AlphaFoldDB" id="A0AAX2JF21"/>
<dbReference type="Gene3D" id="3.90.190.20">
    <property type="entry name" value="Mur ligase, C-terminal domain"/>
    <property type="match status" value="1"/>
</dbReference>
<dbReference type="InterPro" id="IPR036565">
    <property type="entry name" value="Mur-like_cat_sf"/>
</dbReference>
<keyword evidence="5 7" id="KW-0547">Nucleotide-binding</keyword>
<evidence type="ECO:0000256" key="1">
    <source>
        <dbReference type="ARBA" id="ARBA00004496"/>
    </source>
</evidence>
<gene>
    <name evidence="7 9" type="primary">murD</name>
    <name evidence="9" type="ORF">NCTC12112_03179</name>
</gene>
<dbReference type="SUPFAM" id="SSF51984">
    <property type="entry name" value="MurCD N-terminal domain"/>
    <property type="match status" value="1"/>
</dbReference>
<evidence type="ECO:0000256" key="3">
    <source>
        <dbReference type="ARBA" id="ARBA00022490"/>
    </source>
</evidence>
<feature type="domain" description="Mur ligase central" evidence="8">
    <location>
        <begin position="96"/>
        <end position="268"/>
    </location>
</feature>
<sequence>MKKAMVFGAGVSGLGAEHLLKNMGYEVILVDDKKGISSKEGMEHLNEIEVFVKSPGVPYNELVMKAKEKKIKLIDEIELSYEYMVQYGIKSKIIAVTGTNGKTTTTSKITELLQYAGYKAEYAGNIGVSYAELLLKYQDLDYIVLELSSYQLENLLDFKPWITMVINLTPDHLSRYKDIDDYYKTKFNIGKNQTEDDYFIFNLDSKEVVEREALVLGKKIKISQNISEKCDFWAENGKLYGKDGEILECSKLSLKGKHNLENVLFITATAEIVGISNEKIREFLYNTETIEHRMEDFFDYGKVKFINDSKGTNIDSTKFAVEAFDQCILICGGFDKKLDWVPLADLIKIHAKETYLIGETAEDINRILLEKGYDSSKIFLLRDLRSCLLNMKERFNPEEHQVVLLSPATSSFDQFKSYEHRGEVFKELVREIFGR</sequence>
<comment type="similarity">
    <text evidence="7">Belongs to the MurCDEF family.</text>
</comment>
<dbReference type="NCBIfam" id="TIGR01087">
    <property type="entry name" value="murD"/>
    <property type="match status" value="1"/>
</dbReference>
<dbReference type="Gene3D" id="3.40.50.720">
    <property type="entry name" value="NAD(P)-binding Rossmann-like Domain"/>
    <property type="match status" value="1"/>
</dbReference>
<dbReference type="GO" id="GO:0071555">
    <property type="term" value="P:cell wall organization"/>
    <property type="evidence" value="ECO:0007669"/>
    <property type="project" value="UniProtKB-KW"/>
</dbReference>
<dbReference type="PANTHER" id="PTHR43692:SF1">
    <property type="entry name" value="UDP-N-ACETYLMURAMOYLALANINE--D-GLUTAMATE LIGASE"/>
    <property type="match status" value="1"/>
</dbReference>
<dbReference type="GO" id="GO:0009252">
    <property type="term" value="P:peptidoglycan biosynthetic process"/>
    <property type="evidence" value="ECO:0007669"/>
    <property type="project" value="UniProtKB-UniRule"/>
</dbReference>
<dbReference type="SUPFAM" id="SSF53244">
    <property type="entry name" value="MurD-like peptide ligases, peptide-binding domain"/>
    <property type="match status" value="1"/>
</dbReference>
<dbReference type="RefSeq" id="WP_005982355.1">
    <property type="nucleotide sequence ID" value="NZ_CABKNW010000007.1"/>
</dbReference>
<keyword evidence="6 7" id="KW-0067">ATP-binding</keyword>
<dbReference type="InterPro" id="IPR005762">
    <property type="entry name" value="MurD"/>
</dbReference>
<evidence type="ECO:0000256" key="4">
    <source>
        <dbReference type="ARBA" id="ARBA00022598"/>
    </source>
</evidence>
<dbReference type="KEGG" id="ful:C4N20_06440"/>
<reference evidence="9 10" key="1">
    <citation type="submission" date="2018-06" db="EMBL/GenBank/DDBJ databases">
        <authorList>
            <consortium name="Pathogen Informatics"/>
            <person name="Doyle S."/>
        </authorList>
    </citation>
    <scope>NUCLEOTIDE SEQUENCE [LARGE SCALE GENOMIC DNA]</scope>
    <source>
        <strain evidence="9 10">NCTC12112</strain>
    </source>
</reference>
<comment type="function">
    <text evidence="7">Cell wall formation. Catalyzes the addition of glutamate to the nucleotide precursor UDP-N-acetylmuramoyl-L-alanine (UMA).</text>
</comment>
<keyword evidence="7" id="KW-0961">Cell wall biogenesis/degradation</keyword>
<evidence type="ECO:0000259" key="8">
    <source>
        <dbReference type="Pfam" id="PF08245"/>
    </source>
</evidence>
<evidence type="ECO:0000313" key="10">
    <source>
        <dbReference type="Proteomes" id="UP000249008"/>
    </source>
</evidence>
<name>A0AAX2JF21_9FUSO</name>
<dbReference type="InterPro" id="IPR036615">
    <property type="entry name" value="Mur_ligase_C_dom_sf"/>
</dbReference>
<dbReference type="PANTHER" id="PTHR43692">
    <property type="entry name" value="UDP-N-ACETYLMURAMOYLALANINE--D-GLUTAMATE LIGASE"/>
    <property type="match status" value="1"/>
</dbReference>
<dbReference type="GO" id="GO:0008764">
    <property type="term" value="F:UDP-N-acetylmuramoylalanine-D-glutamate ligase activity"/>
    <property type="evidence" value="ECO:0007669"/>
    <property type="project" value="UniProtKB-UniRule"/>
</dbReference>
<keyword evidence="3 7" id="KW-0963">Cytoplasm</keyword>
<evidence type="ECO:0000256" key="5">
    <source>
        <dbReference type="ARBA" id="ARBA00022741"/>
    </source>
</evidence>
<feature type="binding site" evidence="7">
    <location>
        <begin position="98"/>
        <end position="104"/>
    </location>
    <ligand>
        <name>ATP</name>
        <dbReference type="ChEBI" id="CHEBI:30616"/>
    </ligand>
</feature>
<dbReference type="Proteomes" id="UP000249008">
    <property type="component" value="Chromosome 1"/>
</dbReference>
<proteinExistence type="inferred from homology"/>
<dbReference type="InterPro" id="IPR013221">
    <property type="entry name" value="Mur_ligase_cen"/>
</dbReference>